<dbReference type="KEGG" id="tpla:ElP_28380"/>
<protein>
    <submittedName>
        <fullName evidence="2">Uncharacterized protein</fullName>
    </submittedName>
</protein>
<name>A0A518H270_9BACT</name>
<proteinExistence type="predicted"/>
<gene>
    <name evidence="2" type="ORF">ElP_28380</name>
</gene>
<feature type="region of interest" description="Disordered" evidence="1">
    <location>
        <begin position="48"/>
        <end position="70"/>
    </location>
</feature>
<keyword evidence="3" id="KW-1185">Reference proteome</keyword>
<organism evidence="2 3">
    <name type="scientific">Tautonia plasticadhaerens</name>
    <dbReference type="NCBI Taxonomy" id="2527974"/>
    <lineage>
        <taxon>Bacteria</taxon>
        <taxon>Pseudomonadati</taxon>
        <taxon>Planctomycetota</taxon>
        <taxon>Planctomycetia</taxon>
        <taxon>Isosphaerales</taxon>
        <taxon>Isosphaeraceae</taxon>
        <taxon>Tautonia</taxon>
    </lineage>
</organism>
<sequence>MNGLPCDDAERARIIAFKRQYMRLTGKQIADTFRRSEATVSAILASAGLTDPKPYKPDRGKQSPVEGKPTAMRVNPLVFAESMLRDFDRDTMRYQGRVRHLDDIMQMANAEAAKQDIPPLLYSERWKPAA</sequence>
<dbReference type="Proteomes" id="UP000317835">
    <property type="component" value="Chromosome"/>
</dbReference>
<reference evidence="2 3" key="1">
    <citation type="submission" date="2019-02" db="EMBL/GenBank/DDBJ databases">
        <title>Deep-cultivation of Planctomycetes and their phenomic and genomic characterization uncovers novel biology.</title>
        <authorList>
            <person name="Wiegand S."/>
            <person name="Jogler M."/>
            <person name="Boedeker C."/>
            <person name="Pinto D."/>
            <person name="Vollmers J."/>
            <person name="Rivas-Marin E."/>
            <person name="Kohn T."/>
            <person name="Peeters S.H."/>
            <person name="Heuer A."/>
            <person name="Rast P."/>
            <person name="Oberbeckmann S."/>
            <person name="Bunk B."/>
            <person name="Jeske O."/>
            <person name="Meyerdierks A."/>
            <person name="Storesund J.E."/>
            <person name="Kallscheuer N."/>
            <person name="Luecker S."/>
            <person name="Lage O.M."/>
            <person name="Pohl T."/>
            <person name="Merkel B.J."/>
            <person name="Hornburger P."/>
            <person name="Mueller R.-W."/>
            <person name="Bruemmer F."/>
            <person name="Labrenz M."/>
            <person name="Spormann A.M."/>
            <person name="Op den Camp H."/>
            <person name="Overmann J."/>
            <person name="Amann R."/>
            <person name="Jetten M.S.M."/>
            <person name="Mascher T."/>
            <person name="Medema M.H."/>
            <person name="Devos D.P."/>
            <person name="Kaster A.-K."/>
            <person name="Ovreas L."/>
            <person name="Rohde M."/>
            <person name="Galperin M.Y."/>
            <person name="Jogler C."/>
        </authorList>
    </citation>
    <scope>NUCLEOTIDE SEQUENCE [LARGE SCALE GENOMIC DNA]</scope>
    <source>
        <strain evidence="2 3">ElP</strain>
    </source>
</reference>
<dbReference type="EMBL" id="CP036426">
    <property type="protein sequence ID" value="QDV34941.1"/>
    <property type="molecule type" value="Genomic_DNA"/>
</dbReference>
<evidence type="ECO:0000313" key="2">
    <source>
        <dbReference type="EMBL" id="QDV34941.1"/>
    </source>
</evidence>
<evidence type="ECO:0000313" key="3">
    <source>
        <dbReference type="Proteomes" id="UP000317835"/>
    </source>
</evidence>
<dbReference type="AlphaFoldDB" id="A0A518H270"/>
<accession>A0A518H270</accession>
<evidence type="ECO:0000256" key="1">
    <source>
        <dbReference type="SAM" id="MobiDB-lite"/>
    </source>
</evidence>